<organism evidence="7 8">
    <name type="scientific">Candidatus Mailhella merdigallinarum</name>
    <dbReference type="NCBI Taxonomy" id="2838658"/>
    <lineage>
        <taxon>Bacteria</taxon>
        <taxon>Pseudomonadati</taxon>
        <taxon>Thermodesulfobacteriota</taxon>
        <taxon>Desulfovibrionia</taxon>
        <taxon>Desulfovibrionales</taxon>
        <taxon>Desulfovibrionaceae</taxon>
        <taxon>Mailhella</taxon>
    </lineage>
</organism>
<dbReference type="EMBL" id="DXAN01000026">
    <property type="protein sequence ID" value="HJA09194.1"/>
    <property type="molecule type" value="Genomic_DNA"/>
</dbReference>
<evidence type="ECO:0000313" key="7">
    <source>
        <dbReference type="EMBL" id="HJA09194.1"/>
    </source>
</evidence>
<evidence type="ECO:0000256" key="1">
    <source>
        <dbReference type="ARBA" id="ARBA00004370"/>
    </source>
</evidence>
<comment type="caution">
    <text evidence="7">The sequence shown here is derived from an EMBL/GenBank/DDBJ whole genome shotgun (WGS) entry which is preliminary data.</text>
</comment>
<keyword evidence="3" id="KW-0472">Membrane</keyword>
<dbReference type="Proteomes" id="UP000824225">
    <property type="component" value="Unassembled WGS sequence"/>
</dbReference>
<feature type="chain" id="PRO_5039028595" evidence="5">
    <location>
        <begin position="25"/>
        <end position="517"/>
    </location>
</feature>
<sequence length="517" mass="55388">MAHMKHLFSLFLVGVLFLSGCAPQAGPTQPQVEEQARDFRQLTQSKTVAIVDEPYLGAKLVTRHETMPASLATHVTLRRKGTLSDLAAAVSDMVPVAARVTVEEAKTDPVKKESSQAADADLIALLEPAGAPAGKIFAVNYDGTLKGLLDQLANLSGYGWDYDEKTGTVTFSRMVARTFTVMSAPGVTGYSSEITNKSRDTTGSLGGSPGVNQTVSAADTQGQTSQTSTTEWQYDVWDECISGIKILLSAQGNVAGNRVAGTITVRDTPERMRQVSAYMEDVNTRLSRQVALTVHVWALELTDESQAGLNLQALFQNNDVSVVAGNLASFGGTASAAASIVDGKLKDSTAAIQALRKWGRLTQLTSAGGVLMSNQQLPSLAIKRHAYLAGMSRTENDNGTDTSSVTPGEVTEGFSMTVIPHILDQRRVILQYNINLSSLDDMLEISTDDITVQLPQVSTRSFAQRSTMKMGQTLVLAGFEQESRGGGDGLGLLYGSRQRQYSKTLLIITIELESAEV</sequence>
<dbReference type="PANTHER" id="PTHR30332:SF24">
    <property type="entry name" value="SECRETIN GSPD-RELATED"/>
    <property type="match status" value="1"/>
</dbReference>
<dbReference type="PANTHER" id="PTHR30332">
    <property type="entry name" value="PROBABLE GENERAL SECRETION PATHWAY PROTEIN D"/>
    <property type="match status" value="1"/>
</dbReference>
<dbReference type="AlphaFoldDB" id="A0A9D2KKS9"/>
<evidence type="ECO:0000256" key="4">
    <source>
        <dbReference type="RuleBase" id="RU004003"/>
    </source>
</evidence>
<feature type="domain" description="Type II/III secretion system secretin-like" evidence="6">
    <location>
        <begin position="365"/>
        <end position="484"/>
    </location>
</feature>
<gene>
    <name evidence="7" type="ORF">H9962_08415</name>
</gene>
<reference evidence="7" key="1">
    <citation type="journal article" date="2021" name="PeerJ">
        <title>Extensive microbial diversity within the chicken gut microbiome revealed by metagenomics and culture.</title>
        <authorList>
            <person name="Gilroy R."/>
            <person name="Ravi A."/>
            <person name="Getino M."/>
            <person name="Pursley I."/>
            <person name="Horton D.L."/>
            <person name="Alikhan N.F."/>
            <person name="Baker D."/>
            <person name="Gharbi K."/>
            <person name="Hall N."/>
            <person name="Watson M."/>
            <person name="Adriaenssens E.M."/>
            <person name="Foster-Nyarko E."/>
            <person name="Jarju S."/>
            <person name="Secka A."/>
            <person name="Antonio M."/>
            <person name="Oren A."/>
            <person name="Chaudhuri R.R."/>
            <person name="La Ragione R."/>
            <person name="Hildebrand F."/>
            <person name="Pallen M.J."/>
        </authorList>
    </citation>
    <scope>NUCLEOTIDE SEQUENCE</scope>
    <source>
        <strain evidence="7">CHK186-16707</strain>
    </source>
</reference>
<dbReference type="GO" id="GO:0016020">
    <property type="term" value="C:membrane"/>
    <property type="evidence" value="ECO:0007669"/>
    <property type="project" value="UniProtKB-SubCell"/>
</dbReference>
<dbReference type="InterPro" id="IPR004846">
    <property type="entry name" value="T2SS/T3SS_dom"/>
</dbReference>
<dbReference type="Pfam" id="PF00263">
    <property type="entry name" value="Secretin"/>
    <property type="match status" value="1"/>
</dbReference>
<protein>
    <submittedName>
        <fullName evidence="7">Pilus assembly protein</fullName>
    </submittedName>
</protein>
<keyword evidence="2 5" id="KW-0732">Signal</keyword>
<feature type="signal peptide" evidence="5">
    <location>
        <begin position="1"/>
        <end position="24"/>
    </location>
</feature>
<evidence type="ECO:0000259" key="6">
    <source>
        <dbReference type="Pfam" id="PF00263"/>
    </source>
</evidence>
<dbReference type="InterPro" id="IPR050810">
    <property type="entry name" value="Bact_Secretion_Sys_Channel"/>
</dbReference>
<proteinExistence type="inferred from homology"/>
<dbReference type="GO" id="GO:0009306">
    <property type="term" value="P:protein secretion"/>
    <property type="evidence" value="ECO:0007669"/>
    <property type="project" value="InterPro"/>
</dbReference>
<evidence type="ECO:0000313" key="8">
    <source>
        <dbReference type="Proteomes" id="UP000824225"/>
    </source>
</evidence>
<evidence type="ECO:0000256" key="3">
    <source>
        <dbReference type="ARBA" id="ARBA00023136"/>
    </source>
</evidence>
<comment type="subcellular location">
    <subcellularLocation>
        <location evidence="1">Membrane</location>
    </subcellularLocation>
</comment>
<name>A0A9D2KKS9_9BACT</name>
<dbReference type="PROSITE" id="PS51257">
    <property type="entry name" value="PROKAR_LIPOPROTEIN"/>
    <property type="match status" value="1"/>
</dbReference>
<comment type="similarity">
    <text evidence="4">Belongs to the bacterial secretin family.</text>
</comment>
<evidence type="ECO:0000256" key="5">
    <source>
        <dbReference type="SAM" id="SignalP"/>
    </source>
</evidence>
<accession>A0A9D2KKS9</accession>
<evidence type="ECO:0000256" key="2">
    <source>
        <dbReference type="ARBA" id="ARBA00022729"/>
    </source>
</evidence>
<reference evidence="7" key="2">
    <citation type="submission" date="2021-04" db="EMBL/GenBank/DDBJ databases">
        <authorList>
            <person name="Gilroy R."/>
        </authorList>
    </citation>
    <scope>NUCLEOTIDE SEQUENCE</scope>
    <source>
        <strain evidence="7">CHK186-16707</strain>
    </source>
</reference>